<dbReference type="EMBL" id="JBAPLV010000010">
    <property type="protein sequence ID" value="MEI4279015.1"/>
    <property type="molecule type" value="Genomic_DNA"/>
</dbReference>
<evidence type="ECO:0000256" key="1">
    <source>
        <dbReference type="SAM" id="MobiDB-lite"/>
    </source>
</evidence>
<feature type="compositionally biased region" description="Polar residues" evidence="1">
    <location>
        <begin position="310"/>
        <end position="319"/>
    </location>
</feature>
<feature type="region of interest" description="Disordered" evidence="1">
    <location>
        <begin position="300"/>
        <end position="319"/>
    </location>
</feature>
<dbReference type="Proteomes" id="UP001373496">
    <property type="component" value="Unassembled WGS sequence"/>
</dbReference>
<evidence type="ECO:0000313" key="4">
    <source>
        <dbReference type="Proteomes" id="UP001373496"/>
    </source>
</evidence>
<reference evidence="3 4" key="1">
    <citation type="submission" date="2024-03" db="EMBL/GenBank/DDBJ databases">
        <title>Draft genome sequence of Klenkia terrae.</title>
        <authorList>
            <person name="Duangmal K."/>
            <person name="Chantavorakit T."/>
        </authorList>
    </citation>
    <scope>NUCLEOTIDE SEQUENCE [LARGE SCALE GENOMIC DNA]</scope>
    <source>
        <strain evidence="3 4">JCM 17786</strain>
    </source>
</reference>
<protein>
    <submittedName>
        <fullName evidence="3">ImmA/IrrE family metallo-endopeptidase</fullName>
    </submittedName>
</protein>
<evidence type="ECO:0000259" key="2">
    <source>
        <dbReference type="Pfam" id="PF06114"/>
    </source>
</evidence>
<feature type="domain" description="IrrE N-terminal-like" evidence="2">
    <location>
        <begin position="69"/>
        <end position="168"/>
    </location>
</feature>
<dbReference type="InterPro" id="IPR010359">
    <property type="entry name" value="IrrE_HExxH"/>
</dbReference>
<gene>
    <name evidence="3" type="ORF">UXQ13_11125</name>
</gene>
<proteinExistence type="predicted"/>
<keyword evidence="4" id="KW-1185">Reference proteome</keyword>
<evidence type="ECO:0000313" key="3">
    <source>
        <dbReference type="EMBL" id="MEI4279015.1"/>
    </source>
</evidence>
<dbReference type="Pfam" id="PF06114">
    <property type="entry name" value="Peptidase_M78"/>
    <property type="match status" value="1"/>
</dbReference>
<dbReference type="RefSeq" id="WP_176523075.1">
    <property type="nucleotide sequence ID" value="NZ_JBAPLV010000010.1"/>
</dbReference>
<sequence>MIDAHVDDLLRAADAYGRFPTPVNDIIEAAGLVEVPNHELDHAVLAQMPPEQRALVVQALPQLEGMLDRQARTLCVTDLVTNENRRRFVKLHEVVHGALPHQQALIYADNAETLSPSTRLMFEREANYGAAHLLFQRAAFAAEARSLSLSVASVQVLAARYGSSIHAAFRRYAETHDRAVLVLRLDLPKVRGGPQIRREQPCSPSWTSRFGAPKFPTHMSPSDFSFLHLDNEVAGETQLVDLNGQPARANVEMFSNFYSRFALLWTTPARPRTDPQRLASLLSSDWTAARRLADRTHRTALARSAGTAPNDHTTGNDNR</sequence>
<dbReference type="Gene3D" id="1.10.10.2910">
    <property type="match status" value="1"/>
</dbReference>
<accession>A0ABU8E8Q8</accession>
<name>A0ABU8E8Q8_9ACTN</name>
<organism evidence="3 4">
    <name type="scientific">Klenkia terrae</name>
    <dbReference type="NCBI Taxonomy" id="1052259"/>
    <lineage>
        <taxon>Bacteria</taxon>
        <taxon>Bacillati</taxon>
        <taxon>Actinomycetota</taxon>
        <taxon>Actinomycetes</taxon>
        <taxon>Geodermatophilales</taxon>
        <taxon>Geodermatophilaceae</taxon>
        <taxon>Klenkia</taxon>
    </lineage>
</organism>
<comment type="caution">
    <text evidence="3">The sequence shown here is derived from an EMBL/GenBank/DDBJ whole genome shotgun (WGS) entry which is preliminary data.</text>
</comment>